<feature type="compositionally biased region" description="Polar residues" evidence="1">
    <location>
        <begin position="7"/>
        <end position="16"/>
    </location>
</feature>
<gene>
    <name evidence="2" type="ORF">AAES_117556</name>
</gene>
<keyword evidence="3" id="KW-1185">Reference proteome</keyword>
<dbReference type="AlphaFoldDB" id="A0A0Q3M6E5"/>
<organism evidence="2 3">
    <name type="scientific">Amazona aestiva</name>
    <name type="common">Blue-fronted Amazon parrot</name>
    <dbReference type="NCBI Taxonomy" id="12930"/>
    <lineage>
        <taxon>Eukaryota</taxon>
        <taxon>Metazoa</taxon>
        <taxon>Chordata</taxon>
        <taxon>Craniata</taxon>
        <taxon>Vertebrata</taxon>
        <taxon>Euteleostomi</taxon>
        <taxon>Archelosauria</taxon>
        <taxon>Archosauria</taxon>
        <taxon>Dinosauria</taxon>
        <taxon>Saurischia</taxon>
        <taxon>Theropoda</taxon>
        <taxon>Coelurosauria</taxon>
        <taxon>Aves</taxon>
        <taxon>Neognathae</taxon>
        <taxon>Neoaves</taxon>
        <taxon>Telluraves</taxon>
        <taxon>Australaves</taxon>
        <taxon>Psittaciformes</taxon>
        <taxon>Psittacidae</taxon>
        <taxon>Amazona</taxon>
    </lineage>
</organism>
<accession>A0A0Q3M6E5</accession>
<evidence type="ECO:0000256" key="1">
    <source>
        <dbReference type="SAM" id="MobiDB-lite"/>
    </source>
</evidence>
<feature type="region of interest" description="Disordered" evidence="1">
    <location>
        <begin position="1"/>
        <end position="128"/>
    </location>
</feature>
<comment type="caution">
    <text evidence="2">The sequence shown here is derived from an EMBL/GenBank/DDBJ whole genome shotgun (WGS) entry which is preliminary data.</text>
</comment>
<dbReference type="EMBL" id="LMAW01002685">
    <property type="protein sequence ID" value="KQK78173.1"/>
    <property type="molecule type" value="Genomic_DNA"/>
</dbReference>
<evidence type="ECO:0000313" key="3">
    <source>
        <dbReference type="Proteomes" id="UP000051836"/>
    </source>
</evidence>
<sequence>MVREPGSTDQESSSAADEQGKGAVEKPSPVAKPNPAASEQWEEMAEKPGPEAEQSPQAKTSPAVAESIPWQLPTEPHKPKPQEDAGDHIALPSKAGEEDLDSDKEELVVREPASTAATPARDKYSSLI</sequence>
<evidence type="ECO:0000313" key="2">
    <source>
        <dbReference type="EMBL" id="KQK78173.1"/>
    </source>
</evidence>
<name>A0A0Q3M6E5_AMAAE</name>
<protein>
    <submittedName>
        <fullName evidence="2">Uncharacterized protein</fullName>
    </submittedName>
</protein>
<feature type="compositionally biased region" description="Basic and acidic residues" evidence="1">
    <location>
        <begin position="75"/>
        <end position="87"/>
    </location>
</feature>
<proteinExistence type="predicted"/>
<reference evidence="2 3" key="1">
    <citation type="submission" date="2015-10" db="EMBL/GenBank/DDBJ databases">
        <authorList>
            <person name="Gilbert D.G."/>
        </authorList>
    </citation>
    <scope>NUCLEOTIDE SEQUENCE [LARGE SCALE GENOMIC DNA]</scope>
    <source>
        <strain evidence="2">FVVF132</strain>
    </source>
</reference>
<dbReference type="Proteomes" id="UP000051836">
    <property type="component" value="Unassembled WGS sequence"/>
</dbReference>